<reference evidence="1 2" key="1">
    <citation type="journal article" date="2019" name="Int. J. Syst. Evol. Microbiol.">
        <title>The Global Catalogue of Microorganisms (GCM) 10K type strain sequencing project: providing services to taxonomists for standard genome sequencing and annotation.</title>
        <authorList>
            <consortium name="The Broad Institute Genomics Platform"/>
            <consortium name="The Broad Institute Genome Sequencing Center for Infectious Disease"/>
            <person name="Wu L."/>
            <person name="Ma J."/>
        </authorList>
    </citation>
    <scope>NUCLEOTIDE SEQUENCE [LARGE SCALE GENOMIC DNA]</scope>
    <source>
        <strain evidence="1 2">CGMCC 1.12562</strain>
    </source>
</reference>
<proteinExistence type="predicted"/>
<evidence type="ECO:0000313" key="1">
    <source>
        <dbReference type="EMBL" id="MFC3476363.1"/>
    </source>
</evidence>
<gene>
    <name evidence="1" type="ORF">ACFOKC_01355</name>
</gene>
<accession>A0ABD5NAN7</accession>
<dbReference type="EMBL" id="JBHRWN010000002">
    <property type="protein sequence ID" value="MFC3476363.1"/>
    <property type="molecule type" value="Genomic_DNA"/>
</dbReference>
<dbReference type="Pfam" id="PF19091">
    <property type="entry name" value="DUF5779"/>
    <property type="match status" value="1"/>
</dbReference>
<sequence length="97" mass="10396">MSDGFNLDLRSAEEEIDLPEEFEGHVTLGVLDGTTPDAEWLQEIEDGNVLLLAVEGDLNELAAGFAGDVKNADGTLMHFRDFLVVAPPGVGVDADRL</sequence>
<keyword evidence="2" id="KW-1185">Reference proteome</keyword>
<dbReference type="RefSeq" id="WP_232572486.1">
    <property type="nucleotide sequence ID" value="NZ_CP089466.1"/>
</dbReference>
<organism evidence="1 2">
    <name type="scientific">Halobacterium litoreum</name>
    <dbReference type="NCBI Taxonomy" id="2039234"/>
    <lineage>
        <taxon>Archaea</taxon>
        <taxon>Methanobacteriati</taxon>
        <taxon>Methanobacteriota</taxon>
        <taxon>Stenosarchaea group</taxon>
        <taxon>Halobacteria</taxon>
        <taxon>Halobacteriales</taxon>
        <taxon>Halobacteriaceae</taxon>
        <taxon>Halobacterium</taxon>
    </lineage>
</organism>
<evidence type="ECO:0000313" key="2">
    <source>
        <dbReference type="Proteomes" id="UP001595660"/>
    </source>
</evidence>
<name>A0ABD5NAN7_9EURY</name>
<dbReference type="AlphaFoldDB" id="A0ABD5NAN7"/>
<dbReference type="Proteomes" id="UP001595660">
    <property type="component" value="Unassembled WGS sequence"/>
</dbReference>
<protein>
    <submittedName>
        <fullName evidence="1">DUF5779 family protein</fullName>
    </submittedName>
</protein>
<dbReference type="GeneID" id="69117728"/>
<comment type="caution">
    <text evidence="1">The sequence shown here is derived from an EMBL/GenBank/DDBJ whole genome shotgun (WGS) entry which is preliminary data.</text>
</comment>
<dbReference type="InterPro" id="IPR043931">
    <property type="entry name" value="DUF5779"/>
</dbReference>